<name>A0A251SVW0_HELAN</name>
<evidence type="ECO:0000313" key="2">
    <source>
        <dbReference type="Proteomes" id="UP000215914"/>
    </source>
</evidence>
<organism evidence="1 2">
    <name type="scientific">Helianthus annuus</name>
    <name type="common">Common sunflower</name>
    <dbReference type="NCBI Taxonomy" id="4232"/>
    <lineage>
        <taxon>Eukaryota</taxon>
        <taxon>Viridiplantae</taxon>
        <taxon>Streptophyta</taxon>
        <taxon>Embryophyta</taxon>
        <taxon>Tracheophyta</taxon>
        <taxon>Spermatophyta</taxon>
        <taxon>Magnoliopsida</taxon>
        <taxon>eudicotyledons</taxon>
        <taxon>Gunneridae</taxon>
        <taxon>Pentapetalae</taxon>
        <taxon>asterids</taxon>
        <taxon>campanulids</taxon>
        <taxon>Asterales</taxon>
        <taxon>Asteraceae</taxon>
        <taxon>Asteroideae</taxon>
        <taxon>Heliantheae alliance</taxon>
        <taxon>Heliantheae</taxon>
        <taxon>Helianthus</taxon>
    </lineage>
</organism>
<accession>A0A251SVW0</accession>
<dbReference type="AlphaFoldDB" id="A0A251SVW0"/>
<proteinExistence type="predicted"/>
<sequence length="51" mass="6019">MAVLSFCRRIFEILSSTEHVRDNKERLTSHTKDHRRILLVKSSLILEVILN</sequence>
<evidence type="ECO:0000313" key="1">
    <source>
        <dbReference type="EMBL" id="OTG02406.1"/>
    </source>
</evidence>
<reference evidence="2" key="1">
    <citation type="journal article" date="2017" name="Nature">
        <title>The sunflower genome provides insights into oil metabolism, flowering and Asterid evolution.</title>
        <authorList>
            <person name="Badouin H."/>
            <person name="Gouzy J."/>
            <person name="Grassa C.J."/>
            <person name="Murat F."/>
            <person name="Staton S.E."/>
            <person name="Cottret L."/>
            <person name="Lelandais-Briere C."/>
            <person name="Owens G.L."/>
            <person name="Carrere S."/>
            <person name="Mayjonade B."/>
            <person name="Legrand L."/>
            <person name="Gill N."/>
            <person name="Kane N.C."/>
            <person name="Bowers J.E."/>
            <person name="Hubner S."/>
            <person name="Bellec A."/>
            <person name="Berard A."/>
            <person name="Berges H."/>
            <person name="Blanchet N."/>
            <person name="Boniface M.C."/>
            <person name="Brunel D."/>
            <person name="Catrice O."/>
            <person name="Chaidir N."/>
            <person name="Claudel C."/>
            <person name="Donnadieu C."/>
            <person name="Faraut T."/>
            <person name="Fievet G."/>
            <person name="Helmstetter N."/>
            <person name="King M."/>
            <person name="Knapp S.J."/>
            <person name="Lai Z."/>
            <person name="Le Paslier M.C."/>
            <person name="Lippi Y."/>
            <person name="Lorenzon L."/>
            <person name="Mandel J.R."/>
            <person name="Marage G."/>
            <person name="Marchand G."/>
            <person name="Marquand E."/>
            <person name="Bret-Mestries E."/>
            <person name="Morien E."/>
            <person name="Nambeesan S."/>
            <person name="Nguyen T."/>
            <person name="Pegot-Espagnet P."/>
            <person name="Pouilly N."/>
            <person name="Raftis F."/>
            <person name="Sallet E."/>
            <person name="Schiex T."/>
            <person name="Thomas J."/>
            <person name="Vandecasteele C."/>
            <person name="Vares D."/>
            <person name="Vear F."/>
            <person name="Vautrin S."/>
            <person name="Crespi M."/>
            <person name="Mangin B."/>
            <person name="Burke J.M."/>
            <person name="Salse J."/>
            <person name="Munos S."/>
            <person name="Vincourt P."/>
            <person name="Rieseberg L.H."/>
            <person name="Langlade N.B."/>
        </authorList>
    </citation>
    <scope>NUCLEOTIDE SEQUENCE [LARGE SCALE GENOMIC DNA]</scope>
    <source>
        <strain evidence="2">cv. SF193</strain>
    </source>
</reference>
<keyword evidence="2" id="KW-1185">Reference proteome</keyword>
<gene>
    <name evidence="1" type="ORF">HannXRQ_Chr13g0412681</name>
</gene>
<protein>
    <submittedName>
        <fullName evidence="1">Uncharacterized protein</fullName>
    </submittedName>
</protein>
<dbReference type="InParanoid" id="A0A251SVW0"/>
<dbReference type="Proteomes" id="UP000215914">
    <property type="component" value="Chromosome 13"/>
</dbReference>
<dbReference type="EMBL" id="CM007902">
    <property type="protein sequence ID" value="OTG02406.1"/>
    <property type="molecule type" value="Genomic_DNA"/>
</dbReference>